<reference evidence="4 5" key="1">
    <citation type="submission" date="2020-04" db="EMBL/GenBank/DDBJ databases">
        <title>Novosphingobium sp. TW-4 isolated from soil.</title>
        <authorList>
            <person name="Dahal R.H."/>
            <person name="Chaudhary D.K."/>
        </authorList>
    </citation>
    <scope>NUCLEOTIDE SEQUENCE [LARGE SCALE GENOMIC DNA]</scope>
    <source>
        <strain evidence="4 5">TW-4</strain>
    </source>
</reference>
<keyword evidence="5" id="KW-1185">Reference proteome</keyword>
<feature type="transmembrane region" description="Helical" evidence="2">
    <location>
        <begin position="32"/>
        <end position="52"/>
    </location>
</feature>
<keyword evidence="2" id="KW-0812">Transmembrane</keyword>
<feature type="region of interest" description="Disordered" evidence="1">
    <location>
        <begin position="553"/>
        <end position="632"/>
    </location>
</feature>
<feature type="region of interest" description="Disordered" evidence="1">
    <location>
        <begin position="889"/>
        <end position="929"/>
    </location>
</feature>
<keyword evidence="2" id="KW-1133">Transmembrane helix</keyword>
<name>A0A7Y0BRA5_9SPHN</name>
<feature type="compositionally biased region" description="Polar residues" evidence="1">
    <location>
        <begin position="606"/>
        <end position="632"/>
    </location>
</feature>
<dbReference type="RefSeq" id="WP_169494319.1">
    <property type="nucleotide sequence ID" value="NZ_JABBGM010000007.1"/>
</dbReference>
<dbReference type="InterPro" id="IPR012931">
    <property type="entry name" value="TraG_N_Proteobacteria"/>
</dbReference>
<feature type="transmembrane region" description="Helical" evidence="2">
    <location>
        <begin position="58"/>
        <end position="78"/>
    </location>
</feature>
<accession>A0A7Y0BRA5</accession>
<evidence type="ECO:0000256" key="1">
    <source>
        <dbReference type="SAM" id="MobiDB-lite"/>
    </source>
</evidence>
<feature type="compositionally biased region" description="Basic and acidic residues" evidence="1">
    <location>
        <begin position="914"/>
        <end position="929"/>
    </location>
</feature>
<sequence>MLEIFTIGGGEPIVNVLNAVAAWCGGGGFRSFIQVVMVMGLGYVLLVVAFTLNWRAWFNWFVSSTLIYLCMIVPTTSVKVTDRVNSSLAPATVDNVPIGLAAIASFSSQIGDWLTRRAETVFVMPSQLRLSTNGMLYGARLYDRTRGFVFHDPRVRANVEEYFRQCLFYDILLGFKTTDQVANSTNILVDMGPGSPARAMKWLKAPADGGGSEIRTCAAAYTALHNVDIPGATDNELTRASPSAFPNLAASAARAKLVADLPVVSQAFHGTAQNANTIFQQRSLVDAFLEARANLDVSDGDTFAMLRADAQARNTYTSIAQQAMTWVPLLNIVLTVVFYAMFPVIFPLFLMPQTGPLALRGYLTGFFYLAAWGPLYVVLHMFVMDRTIGAMKAAAPTGMTMAGMEGIDAVSADTATIAGFLMMSVPFLAAGMARGAMAIATNATSMLAPAQNAAEQAATERTTGNYAYGNLSYQNLTANTVQRDQWNEAPNFTGGFGYTTFVNDNGTTSASTADGTRVENVARGISAYGFKPTVSEGFVGELRKSASEYHSRANQLREAANENWRQGERLSHSVASGSRAGSGSETSNGSQSGTSTSQYDRRSRSEGNQTASNRTISDTTSASEGARDTYSSGTAATWSLGGSLSAGPKLGRSSIAPGGVGPASLTGSYSLSTREGVAFDKGTNRSRADGSFQTQGEHYREDHSGGRDVSSSDGTYAREGDFSRNEAFSEKRSASEKYFEHARSLERQAAHMDEVGKRLEQIASYSETHGYQLSEDMSQYVASRYYEMANGPYRGLGAPSLLDINPTGAQRAARDLVVGRILDDYVRGDLEQVEGRLGDPAKGAQPIPAPPIWSPEQLQGGLPGHAGSVGHSAARSGNTGIRQELTQGAGELDRTKVRQEGTFAEGVRGTQGLQDEHAHRTDKAWFDGE</sequence>
<dbReference type="Pfam" id="PF07916">
    <property type="entry name" value="TraG_N"/>
    <property type="match status" value="1"/>
</dbReference>
<gene>
    <name evidence="4" type="ORF">HHL27_15630</name>
</gene>
<feature type="compositionally biased region" description="Basic and acidic residues" evidence="1">
    <location>
        <begin position="697"/>
        <end position="706"/>
    </location>
</feature>
<feature type="domain" description="TraG N-terminal Proteobacteria" evidence="3">
    <location>
        <begin position="3"/>
        <end position="455"/>
    </location>
</feature>
<dbReference type="AlphaFoldDB" id="A0A7Y0BRA5"/>
<evidence type="ECO:0000256" key="2">
    <source>
        <dbReference type="SAM" id="Phobius"/>
    </source>
</evidence>
<feature type="compositionally biased region" description="Low complexity" evidence="1">
    <location>
        <begin position="572"/>
        <end position="597"/>
    </location>
</feature>
<feature type="transmembrane region" description="Helical" evidence="2">
    <location>
        <begin position="362"/>
        <end position="383"/>
    </location>
</feature>
<evidence type="ECO:0000313" key="4">
    <source>
        <dbReference type="EMBL" id="NML95104.1"/>
    </source>
</evidence>
<evidence type="ECO:0000313" key="5">
    <source>
        <dbReference type="Proteomes" id="UP000583556"/>
    </source>
</evidence>
<comment type="caution">
    <text evidence="4">The sequence shown here is derived from an EMBL/GenBank/DDBJ whole genome shotgun (WGS) entry which is preliminary data.</text>
</comment>
<dbReference type="Proteomes" id="UP000583556">
    <property type="component" value="Unassembled WGS sequence"/>
</dbReference>
<evidence type="ECO:0000259" key="3">
    <source>
        <dbReference type="Pfam" id="PF07916"/>
    </source>
</evidence>
<proteinExistence type="predicted"/>
<feature type="region of interest" description="Disordered" evidence="1">
    <location>
        <begin position="680"/>
        <end position="730"/>
    </location>
</feature>
<organism evidence="4 5">
    <name type="scientific">Novosphingobium olei</name>
    <dbReference type="NCBI Taxonomy" id="2728851"/>
    <lineage>
        <taxon>Bacteria</taxon>
        <taxon>Pseudomonadati</taxon>
        <taxon>Pseudomonadota</taxon>
        <taxon>Alphaproteobacteria</taxon>
        <taxon>Sphingomonadales</taxon>
        <taxon>Sphingomonadaceae</taxon>
        <taxon>Novosphingobium</taxon>
    </lineage>
</organism>
<dbReference type="EMBL" id="JABBGM010000007">
    <property type="protein sequence ID" value="NML95104.1"/>
    <property type="molecule type" value="Genomic_DNA"/>
</dbReference>
<feature type="compositionally biased region" description="Basic and acidic residues" evidence="1">
    <location>
        <begin position="716"/>
        <end position="730"/>
    </location>
</feature>
<protein>
    <submittedName>
        <fullName evidence="4">Conjugal transfer protein TraG</fullName>
    </submittedName>
</protein>
<feature type="transmembrane region" description="Helical" evidence="2">
    <location>
        <begin position="329"/>
        <end position="350"/>
    </location>
</feature>
<keyword evidence="2" id="KW-0472">Membrane</keyword>